<name>W0SEQ1_9PROT</name>
<dbReference type="InterPro" id="IPR013498">
    <property type="entry name" value="Topo_IA_Znf"/>
</dbReference>
<keyword evidence="10" id="KW-0175">Coiled coil</keyword>
<feature type="coiled-coil region" evidence="10">
    <location>
        <begin position="55"/>
        <end position="82"/>
    </location>
</feature>
<dbReference type="Gene3D" id="3.40.91.30">
    <property type="match status" value="1"/>
</dbReference>
<dbReference type="Gene3D" id="3.30.65.10">
    <property type="entry name" value="Bacterial Topoisomerase I, domain 1"/>
    <property type="match status" value="1"/>
</dbReference>
<keyword evidence="3 9" id="KW-0347">Helicase</keyword>
<dbReference type="EMBL" id="AP012547">
    <property type="protein sequence ID" value="BAO29709.1"/>
    <property type="molecule type" value="Genomic_DNA"/>
</dbReference>
<accession>W0SEQ1</accession>
<dbReference type="GO" id="GO:0006265">
    <property type="term" value="P:DNA topological change"/>
    <property type="evidence" value="ECO:0007669"/>
    <property type="project" value="InterPro"/>
</dbReference>
<dbReference type="GO" id="GO:0000725">
    <property type="term" value="P:recombinational repair"/>
    <property type="evidence" value="ECO:0007669"/>
    <property type="project" value="TreeGrafter"/>
</dbReference>
<sequence>MEQLESFYRLPGYLANRDVTLWQNGLDAHQAGFRLILDTLRHPLFDTSLVSQDLKTNIQRLLDLLTGNRQELQQRNERFVRAEMNRWKHFFDTVESRPLTEEQQRAAIVLEDRNLLIAAAGSGKSSTVVAKIGYALATRFCQAPQILALAFNRSAAEELDSRIAERLAEQIGERDTVSSRTFHRLGMDIIAAVEGKQPDLAPWANETRDNEGKVIEEIIQALAESDRSFLERWVKFQAICFRPNKELPRFETQQDYDAYLRQVGEDRDGHKGIRTLNGELVKSMEEVAIANWLFMNGIPYEYERSYEYETADHHHRQYHPDFYFPEIDCYHEHFALDEHGKAPAIFAGDYEEGVRWKRMLHSQKQTALIETTSAMYRSGTLFSHLENELNARQQAFRPRSPEEILARLAEQKSPSSTGFIRTFITLCKSRNQTPDQLRDKADLQRDRFRALAFLDVVVPVFQKYQEKLAALRCVDFEDMIRTATRYVREKKFVHPYRIILVDEFQDIAHGRAALVMAMLEQNPDCRLFAVGDDWQSIYRFAGSDIAIMSRFPHHFGVTATNYLTRTFRSNQGITNVAAGFIQANPAQLTKTVHAVDSTQEATIQILEYGKDEDVESLLESELVTLAEVARSEKRILRIFLLGRYNHHRPAVVTKWKKRFERELHLEFLSLHRSKGLEADYVFILGVNSGSYSFPSEIIDDPLLDLVLPIPEDFENAEERRLFYVGLTRAKRRTYLLTKKSRISKFIPELLNPRLQGTVVYRSSKQGEHSAHVEPCPSCGTGILRVITGPYGPFMGCSNYPSCTTKRKLPPQDNARQTSRLQ</sequence>
<keyword evidence="1 9" id="KW-0547">Nucleotide-binding</keyword>
<organism evidence="12 13">
    <name type="scientific">Sulfuritalea hydrogenivorans sk43H</name>
    <dbReference type="NCBI Taxonomy" id="1223802"/>
    <lineage>
        <taxon>Bacteria</taxon>
        <taxon>Pseudomonadati</taxon>
        <taxon>Pseudomonadota</taxon>
        <taxon>Betaproteobacteria</taxon>
        <taxon>Nitrosomonadales</taxon>
        <taxon>Sterolibacteriaceae</taxon>
        <taxon>Sulfuritalea</taxon>
    </lineage>
</organism>
<dbReference type="GO" id="GO:0005694">
    <property type="term" value="C:chromosome"/>
    <property type="evidence" value="ECO:0007669"/>
    <property type="project" value="InterPro"/>
</dbReference>
<dbReference type="KEGG" id="shd:SUTH_01917"/>
<proteinExistence type="predicted"/>
<comment type="catalytic activity">
    <reaction evidence="8">
        <text>ATP + H2O = ADP + phosphate + H(+)</text>
        <dbReference type="Rhea" id="RHEA:13065"/>
        <dbReference type="ChEBI" id="CHEBI:15377"/>
        <dbReference type="ChEBI" id="CHEBI:15378"/>
        <dbReference type="ChEBI" id="CHEBI:30616"/>
        <dbReference type="ChEBI" id="CHEBI:43474"/>
        <dbReference type="ChEBI" id="CHEBI:456216"/>
        <dbReference type="EC" id="5.6.2.4"/>
    </reaction>
</comment>
<keyword evidence="13" id="KW-1185">Reference proteome</keyword>
<dbReference type="Gene3D" id="3.40.50.300">
    <property type="entry name" value="P-loop containing nucleotide triphosphate hydrolases"/>
    <property type="match status" value="3"/>
</dbReference>
<evidence type="ECO:0000256" key="8">
    <source>
        <dbReference type="ARBA" id="ARBA00048988"/>
    </source>
</evidence>
<keyword evidence="5" id="KW-0413">Isomerase</keyword>
<dbReference type="Proteomes" id="UP000031637">
    <property type="component" value="Chromosome"/>
</dbReference>
<evidence type="ECO:0000313" key="12">
    <source>
        <dbReference type="EMBL" id="BAO29709.1"/>
    </source>
</evidence>
<dbReference type="InterPro" id="IPR014017">
    <property type="entry name" value="DNA_helicase_UvrD-like_C"/>
</dbReference>
<dbReference type="Pfam" id="PF01396">
    <property type="entry name" value="Zn_ribbon_Top1"/>
    <property type="match status" value="1"/>
</dbReference>
<dbReference type="AlphaFoldDB" id="W0SEQ1"/>
<dbReference type="FunFam" id="3.40.50.300:FF:000975">
    <property type="entry name" value="DNA helicase"/>
    <property type="match status" value="1"/>
</dbReference>
<dbReference type="GO" id="GO:0043138">
    <property type="term" value="F:3'-5' DNA helicase activity"/>
    <property type="evidence" value="ECO:0007669"/>
    <property type="project" value="UniProtKB-EC"/>
</dbReference>
<feature type="domain" description="UvrD-like helicase ATP-binding" evidence="11">
    <location>
        <begin position="97"/>
        <end position="570"/>
    </location>
</feature>
<protein>
    <recommendedName>
        <fullName evidence="7">DNA 3'-5' helicase</fullName>
        <ecNumber evidence="7">5.6.2.4</ecNumber>
    </recommendedName>
</protein>
<dbReference type="InterPro" id="IPR014016">
    <property type="entry name" value="UvrD-like_ATP-bd"/>
</dbReference>
<dbReference type="SUPFAM" id="SSF52540">
    <property type="entry name" value="P-loop containing nucleoside triphosphate hydrolases"/>
    <property type="match status" value="1"/>
</dbReference>
<evidence type="ECO:0000256" key="4">
    <source>
        <dbReference type="ARBA" id="ARBA00022840"/>
    </source>
</evidence>
<evidence type="ECO:0000256" key="6">
    <source>
        <dbReference type="ARBA" id="ARBA00034617"/>
    </source>
</evidence>
<dbReference type="Pfam" id="PF00580">
    <property type="entry name" value="UvrD-helicase"/>
    <property type="match status" value="2"/>
</dbReference>
<evidence type="ECO:0000259" key="11">
    <source>
        <dbReference type="PROSITE" id="PS51198"/>
    </source>
</evidence>
<dbReference type="GO" id="GO:0005524">
    <property type="term" value="F:ATP binding"/>
    <property type="evidence" value="ECO:0007669"/>
    <property type="project" value="UniProtKB-UniRule"/>
</dbReference>
<dbReference type="GO" id="GO:0003677">
    <property type="term" value="F:DNA binding"/>
    <property type="evidence" value="ECO:0007669"/>
    <property type="project" value="InterPro"/>
</dbReference>
<evidence type="ECO:0000313" key="13">
    <source>
        <dbReference type="Proteomes" id="UP000031637"/>
    </source>
</evidence>
<dbReference type="GO" id="GO:0016887">
    <property type="term" value="F:ATP hydrolysis activity"/>
    <property type="evidence" value="ECO:0007669"/>
    <property type="project" value="RHEA"/>
</dbReference>
<dbReference type="CDD" id="cd18807">
    <property type="entry name" value="SF1_C_UvrD"/>
    <property type="match status" value="1"/>
</dbReference>
<evidence type="ECO:0000256" key="7">
    <source>
        <dbReference type="ARBA" id="ARBA00034808"/>
    </source>
</evidence>
<comment type="catalytic activity">
    <reaction evidence="6">
        <text>Couples ATP hydrolysis with the unwinding of duplex DNA by translocating in the 3'-5' direction.</text>
        <dbReference type="EC" id="5.6.2.4"/>
    </reaction>
</comment>
<keyword evidence="2 9" id="KW-0378">Hydrolase</keyword>
<reference evidence="12 13" key="1">
    <citation type="journal article" date="2014" name="Syst. Appl. Microbiol.">
        <title>Complete genomes of freshwater sulfur oxidizers Sulfuricella denitrificans skB26 and Sulfuritalea hydrogenivorans sk43H: genetic insights into the sulfur oxidation pathway of betaproteobacteria.</title>
        <authorList>
            <person name="Watanabe T."/>
            <person name="Kojima H."/>
            <person name="Fukui M."/>
        </authorList>
    </citation>
    <scope>NUCLEOTIDE SEQUENCE [LARGE SCALE GENOMIC DNA]</scope>
    <source>
        <strain evidence="12">DSM22779</strain>
    </source>
</reference>
<dbReference type="PANTHER" id="PTHR11070:SF63">
    <property type="entry name" value="DNA HELICASE IV"/>
    <property type="match status" value="1"/>
</dbReference>
<evidence type="ECO:0000256" key="9">
    <source>
        <dbReference type="PROSITE-ProRule" id="PRU00560"/>
    </source>
</evidence>
<keyword evidence="4 9" id="KW-0067">ATP-binding</keyword>
<dbReference type="PANTHER" id="PTHR11070">
    <property type="entry name" value="UVRD / RECB / PCRA DNA HELICASE FAMILY MEMBER"/>
    <property type="match status" value="1"/>
</dbReference>
<evidence type="ECO:0000256" key="10">
    <source>
        <dbReference type="SAM" id="Coils"/>
    </source>
</evidence>
<gene>
    <name evidence="12" type="ORF">SUTH_01917</name>
</gene>
<dbReference type="GO" id="GO:0005829">
    <property type="term" value="C:cytosol"/>
    <property type="evidence" value="ECO:0007669"/>
    <property type="project" value="TreeGrafter"/>
</dbReference>
<feature type="binding site" evidence="9">
    <location>
        <begin position="118"/>
        <end position="125"/>
    </location>
    <ligand>
        <name>ATP</name>
        <dbReference type="ChEBI" id="CHEBI:30616"/>
    </ligand>
</feature>
<evidence type="ECO:0000256" key="2">
    <source>
        <dbReference type="ARBA" id="ARBA00022801"/>
    </source>
</evidence>
<dbReference type="GO" id="GO:0003916">
    <property type="term" value="F:DNA topoisomerase activity"/>
    <property type="evidence" value="ECO:0007669"/>
    <property type="project" value="InterPro"/>
</dbReference>
<dbReference type="PROSITE" id="PS51198">
    <property type="entry name" value="UVRD_HELICASE_ATP_BIND"/>
    <property type="match status" value="1"/>
</dbReference>
<dbReference type="InterPro" id="IPR000212">
    <property type="entry name" value="DNA_helicase_UvrD/REP"/>
</dbReference>
<dbReference type="InterPro" id="IPR027417">
    <property type="entry name" value="P-loop_NTPase"/>
</dbReference>
<dbReference type="SUPFAM" id="SSF57783">
    <property type="entry name" value="Zinc beta-ribbon"/>
    <property type="match status" value="1"/>
</dbReference>
<dbReference type="STRING" id="1223802.SUTH_01917"/>
<evidence type="ECO:0000256" key="1">
    <source>
        <dbReference type="ARBA" id="ARBA00022741"/>
    </source>
</evidence>
<dbReference type="Pfam" id="PF13361">
    <property type="entry name" value="UvrD_C"/>
    <property type="match status" value="1"/>
</dbReference>
<evidence type="ECO:0000256" key="3">
    <source>
        <dbReference type="ARBA" id="ARBA00022806"/>
    </source>
</evidence>
<evidence type="ECO:0000256" key="5">
    <source>
        <dbReference type="ARBA" id="ARBA00023235"/>
    </source>
</evidence>
<dbReference type="EC" id="5.6.2.4" evidence="7"/>
<dbReference type="HOGENOM" id="CLU_006494_1_1_4"/>